<evidence type="ECO:0000313" key="2">
    <source>
        <dbReference type="Proteomes" id="UP001434883"/>
    </source>
</evidence>
<protein>
    <recommendedName>
        <fullName evidence="3">Secreted protein</fullName>
    </recommendedName>
</protein>
<proteinExistence type="predicted"/>
<organism evidence="1 2">
    <name type="scientific">Xenoophorus captivus</name>
    <dbReference type="NCBI Taxonomy" id="1517983"/>
    <lineage>
        <taxon>Eukaryota</taxon>
        <taxon>Metazoa</taxon>
        <taxon>Chordata</taxon>
        <taxon>Craniata</taxon>
        <taxon>Vertebrata</taxon>
        <taxon>Euteleostomi</taxon>
        <taxon>Actinopterygii</taxon>
        <taxon>Neopterygii</taxon>
        <taxon>Teleostei</taxon>
        <taxon>Neoteleostei</taxon>
        <taxon>Acanthomorphata</taxon>
        <taxon>Ovalentaria</taxon>
        <taxon>Atherinomorphae</taxon>
        <taxon>Cyprinodontiformes</taxon>
        <taxon>Goodeidae</taxon>
        <taxon>Xenoophorus</taxon>
    </lineage>
</organism>
<accession>A0ABV0QER2</accession>
<dbReference type="Proteomes" id="UP001434883">
    <property type="component" value="Unassembled WGS sequence"/>
</dbReference>
<comment type="caution">
    <text evidence="1">The sequence shown here is derived from an EMBL/GenBank/DDBJ whole genome shotgun (WGS) entry which is preliminary data.</text>
</comment>
<dbReference type="EMBL" id="JAHRIN010009095">
    <property type="protein sequence ID" value="MEQ2194310.1"/>
    <property type="molecule type" value="Genomic_DNA"/>
</dbReference>
<evidence type="ECO:0000313" key="1">
    <source>
        <dbReference type="EMBL" id="MEQ2194310.1"/>
    </source>
</evidence>
<gene>
    <name evidence="1" type="ORF">XENOCAPTIV_027095</name>
</gene>
<name>A0ABV0QER2_9TELE</name>
<sequence>MRPTAGLPALMKCFLSLIACNRHHCISVEIFHGVLLPTGQVGNKVPQCVVSCKDRETGRVALNLQVSTAVNEAESFHSVPIKSLFLLSMARLRRAMATALTTLSTSERSSSTKTGSPFSFLTVARM</sequence>
<reference evidence="1 2" key="1">
    <citation type="submission" date="2021-06" db="EMBL/GenBank/DDBJ databases">
        <authorList>
            <person name="Palmer J.M."/>
        </authorList>
    </citation>
    <scope>NUCLEOTIDE SEQUENCE [LARGE SCALE GENOMIC DNA]</scope>
    <source>
        <strain evidence="1 2">XC_2019</strain>
        <tissue evidence="1">Muscle</tissue>
    </source>
</reference>
<keyword evidence="2" id="KW-1185">Reference proteome</keyword>
<evidence type="ECO:0008006" key="3">
    <source>
        <dbReference type="Google" id="ProtNLM"/>
    </source>
</evidence>